<dbReference type="Proteomes" id="UP001501747">
    <property type="component" value="Unassembled WGS sequence"/>
</dbReference>
<evidence type="ECO:0000256" key="1">
    <source>
        <dbReference type="SAM" id="SignalP"/>
    </source>
</evidence>
<feature type="signal peptide" evidence="1">
    <location>
        <begin position="1"/>
        <end position="24"/>
    </location>
</feature>
<keyword evidence="3" id="KW-1185">Reference proteome</keyword>
<name>A0ABP7TSF0_9PSEU</name>
<evidence type="ECO:0008006" key="4">
    <source>
        <dbReference type="Google" id="ProtNLM"/>
    </source>
</evidence>
<proteinExistence type="predicted"/>
<organism evidence="2 3">
    <name type="scientific">Allokutzneria multivorans</name>
    <dbReference type="NCBI Taxonomy" id="1142134"/>
    <lineage>
        <taxon>Bacteria</taxon>
        <taxon>Bacillati</taxon>
        <taxon>Actinomycetota</taxon>
        <taxon>Actinomycetes</taxon>
        <taxon>Pseudonocardiales</taxon>
        <taxon>Pseudonocardiaceae</taxon>
        <taxon>Allokutzneria</taxon>
    </lineage>
</organism>
<reference evidence="3" key="1">
    <citation type="journal article" date="2019" name="Int. J. Syst. Evol. Microbiol.">
        <title>The Global Catalogue of Microorganisms (GCM) 10K type strain sequencing project: providing services to taxonomists for standard genome sequencing and annotation.</title>
        <authorList>
            <consortium name="The Broad Institute Genomics Platform"/>
            <consortium name="The Broad Institute Genome Sequencing Center for Infectious Disease"/>
            <person name="Wu L."/>
            <person name="Ma J."/>
        </authorList>
    </citation>
    <scope>NUCLEOTIDE SEQUENCE [LARGE SCALE GENOMIC DNA]</scope>
    <source>
        <strain evidence="3">JCM 17342</strain>
    </source>
</reference>
<dbReference type="RefSeq" id="WP_344883324.1">
    <property type="nucleotide sequence ID" value="NZ_BAABAL010000019.1"/>
</dbReference>
<comment type="caution">
    <text evidence="2">The sequence shown here is derived from an EMBL/GenBank/DDBJ whole genome shotgun (WGS) entry which is preliminary data.</text>
</comment>
<evidence type="ECO:0000313" key="3">
    <source>
        <dbReference type="Proteomes" id="UP001501747"/>
    </source>
</evidence>
<evidence type="ECO:0000313" key="2">
    <source>
        <dbReference type="EMBL" id="GAA4030564.1"/>
    </source>
</evidence>
<sequence length="103" mass="11175">MKSQLAVAAMMFVATWGMTGQAEAAPSAGCHDVRLLTGGEGHRGASARCAFDNSTHFRAFIGCKRRDNGHKYTHIGNRVPNGAWSTAWCDRNSDLELWGGYSD</sequence>
<gene>
    <name evidence="2" type="ORF">GCM10022247_64560</name>
</gene>
<feature type="chain" id="PRO_5047241475" description="Secreted protein" evidence="1">
    <location>
        <begin position="25"/>
        <end position="103"/>
    </location>
</feature>
<keyword evidence="1" id="KW-0732">Signal</keyword>
<dbReference type="EMBL" id="BAABAL010000019">
    <property type="protein sequence ID" value="GAA4030564.1"/>
    <property type="molecule type" value="Genomic_DNA"/>
</dbReference>
<protein>
    <recommendedName>
        <fullName evidence="4">Secreted protein</fullName>
    </recommendedName>
</protein>
<accession>A0ABP7TSF0</accession>